<keyword evidence="5" id="KW-1185">Reference proteome</keyword>
<evidence type="ECO:0000256" key="2">
    <source>
        <dbReference type="ARBA" id="ARBA00023125"/>
    </source>
</evidence>
<proteinExistence type="predicted"/>
<comment type="caution">
    <text evidence="4">The sequence shown here is derived from an EMBL/GenBank/DDBJ whole genome shotgun (WGS) entry which is preliminary data.</text>
</comment>
<dbReference type="GO" id="GO:0032259">
    <property type="term" value="P:methylation"/>
    <property type="evidence" value="ECO:0007669"/>
    <property type="project" value="InterPro"/>
</dbReference>
<dbReference type="InterPro" id="IPR052916">
    <property type="entry name" value="Type-I_RE_MTase_Subunit"/>
</dbReference>
<dbReference type="Gene3D" id="3.90.220.20">
    <property type="entry name" value="DNA methylase specificity domains"/>
    <property type="match status" value="1"/>
</dbReference>
<dbReference type="GO" id="GO:0003677">
    <property type="term" value="F:DNA binding"/>
    <property type="evidence" value="ECO:0007669"/>
    <property type="project" value="UniProtKB-KW"/>
</dbReference>
<dbReference type="InterPro" id="IPR002052">
    <property type="entry name" value="DNA_methylase_N6_adenine_CS"/>
</dbReference>
<protein>
    <recommendedName>
        <fullName evidence="3">DNA methylase adenine-specific domain-containing protein</fullName>
    </recommendedName>
</protein>
<name>A0A4R4Y879_9PSEU</name>
<feature type="domain" description="DNA methylase adenine-specific" evidence="3">
    <location>
        <begin position="173"/>
        <end position="386"/>
    </location>
</feature>
<dbReference type="CDD" id="cd02440">
    <property type="entry name" value="AdoMet_MTases"/>
    <property type="match status" value="1"/>
</dbReference>
<dbReference type="InterPro" id="IPR003356">
    <property type="entry name" value="DNA_methylase_A-5"/>
</dbReference>
<dbReference type="Gene3D" id="1.10.10.10">
    <property type="entry name" value="Winged helix-like DNA-binding domain superfamily/Winged helix DNA-binding domain"/>
    <property type="match status" value="1"/>
</dbReference>
<evidence type="ECO:0000259" key="3">
    <source>
        <dbReference type="Pfam" id="PF02384"/>
    </source>
</evidence>
<dbReference type="OrthoDB" id="9784823at2"/>
<dbReference type="PRINTS" id="PR00507">
    <property type="entry name" value="N12N6MTFRASE"/>
</dbReference>
<accession>A0A4R4Y879</accession>
<dbReference type="PROSITE" id="PS00092">
    <property type="entry name" value="N6_MTASE"/>
    <property type="match status" value="1"/>
</dbReference>
<keyword evidence="1" id="KW-0680">Restriction system</keyword>
<dbReference type="Gene3D" id="3.40.50.150">
    <property type="entry name" value="Vaccinia Virus protein VP39"/>
    <property type="match status" value="1"/>
</dbReference>
<dbReference type="InterPro" id="IPR029063">
    <property type="entry name" value="SAM-dependent_MTases_sf"/>
</dbReference>
<reference evidence="4 5" key="1">
    <citation type="submission" date="2019-03" db="EMBL/GenBank/DDBJ databases">
        <title>Draft genome sequences of novel Actinobacteria.</title>
        <authorList>
            <person name="Sahin N."/>
            <person name="Ay H."/>
            <person name="Saygin H."/>
        </authorList>
    </citation>
    <scope>NUCLEOTIDE SEQUENCE [LARGE SCALE GENOMIC DNA]</scope>
    <source>
        <strain evidence="4 5">7K502</strain>
    </source>
</reference>
<organism evidence="4 5">
    <name type="scientific">Saccharopolyspora elongata</name>
    <dbReference type="NCBI Taxonomy" id="2530387"/>
    <lineage>
        <taxon>Bacteria</taxon>
        <taxon>Bacillati</taxon>
        <taxon>Actinomycetota</taxon>
        <taxon>Actinomycetes</taxon>
        <taxon>Pseudonocardiales</taxon>
        <taxon>Pseudonocardiaceae</taxon>
        <taxon>Saccharopolyspora</taxon>
    </lineage>
</organism>
<dbReference type="InterPro" id="IPR044946">
    <property type="entry name" value="Restrct_endonuc_typeI_TRD_sf"/>
</dbReference>
<sequence length="709" mass="74468">MPRSAAQVTAAEISRLAGVTRATVSNWRRRHADFPAPTGGTETSPAYDLDAVRSWLAARNQLPAASPVGELRIVLRADAGGGEPLALRLLPLVPPIVRLGDQAVKALAEMPDADLPGALAGSVGEQVSGVPGVGEQAVKSFPPVVLRALLRCMAEGGAAATLDVLAEQLADDTAAGAYSTPQPLADLMAALLLRTPSRVLDPACGAGGLLSAAARRGAKRLFGQDVLGTQAALASIRAALPDVEATIKVGDSLRGDAFPGSKADAVLCNPPYGQRDWGHDDLSYDPRWEYGLPPKTESELAWVQHCLAHLASDGRAVVLMPPGAAERAGGRRIRSELIRRGALRGVVALPPGVAPPLHIGLHLWLLAAPDGSRSEPQPVLFLDAAGFAGASDSGATSSRRSRAASSRDLDWSAMSAQIVGLWRAFDDDPERFESVSGVARSQSIVDLLDQTVDITPARHVRAASAPVDPSQQEALGRELRAQLQQAGSTLVSLSSGQEWPPAGAEPLTWRTATVADLLRGGAVVLHRAAVSRVTGVDEAQEQNAAPLLTLSDVWGDVSASGSLREKPLAEHVRIECGDVIMPETLNGMKAVPARVADHDDAGCLLGPHLLLLRPDPERLDSWFLAGFLAAEDNIHSATTGASIIRLDVKRLRVPLMPLEQQQDYGRAFQHLHAIRKSARLATQLADETARQLAVGLTGGALLPPTGPPG</sequence>
<evidence type="ECO:0000256" key="1">
    <source>
        <dbReference type="ARBA" id="ARBA00022747"/>
    </source>
</evidence>
<dbReference type="GO" id="GO:0009307">
    <property type="term" value="P:DNA restriction-modification system"/>
    <property type="evidence" value="ECO:0007669"/>
    <property type="project" value="UniProtKB-KW"/>
</dbReference>
<evidence type="ECO:0000313" key="5">
    <source>
        <dbReference type="Proteomes" id="UP000294947"/>
    </source>
</evidence>
<keyword evidence="2" id="KW-0238">DNA-binding</keyword>
<dbReference type="AlphaFoldDB" id="A0A4R4Y879"/>
<gene>
    <name evidence="4" type="ORF">E1288_36300</name>
</gene>
<dbReference type="InterPro" id="IPR036388">
    <property type="entry name" value="WH-like_DNA-bd_sf"/>
</dbReference>
<dbReference type="EMBL" id="SMKW01000073">
    <property type="protein sequence ID" value="TDD39879.1"/>
    <property type="molecule type" value="Genomic_DNA"/>
</dbReference>
<evidence type="ECO:0000313" key="4">
    <source>
        <dbReference type="EMBL" id="TDD39879.1"/>
    </source>
</evidence>
<dbReference type="SUPFAM" id="SSF53335">
    <property type="entry name" value="S-adenosyl-L-methionine-dependent methyltransferases"/>
    <property type="match status" value="1"/>
</dbReference>
<dbReference type="Proteomes" id="UP000294947">
    <property type="component" value="Unassembled WGS sequence"/>
</dbReference>
<dbReference type="Pfam" id="PF02384">
    <property type="entry name" value="N6_Mtase"/>
    <property type="match status" value="1"/>
</dbReference>
<dbReference type="SUPFAM" id="SSF116734">
    <property type="entry name" value="DNA methylase specificity domain"/>
    <property type="match status" value="1"/>
</dbReference>
<dbReference type="GO" id="GO:0008170">
    <property type="term" value="F:N-methyltransferase activity"/>
    <property type="evidence" value="ECO:0007669"/>
    <property type="project" value="InterPro"/>
</dbReference>
<dbReference type="PANTHER" id="PTHR42998:SF1">
    <property type="entry name" value="TYPE I RESTRICTION ENZYME HINDI METHYLASE SUBUNIT"/>
    <property type="match status" value="1"/>
</dbReference>
<dbReference type="PANTHER" id="PTHR42998">
    <property type="entry name" value="TYPE I RESTRICTION ENZYME HINDVIIP M PROTEIN-RELATED"/>
    <property type="match status" value="1"/>
</dbReference>